<dbReference type="Proteomes" id="UP000176299">
    <property type="component" value="Unassembled WGS sequence"/>
</dbReference>
<feature type="signal peptide" evidence="1">
    <location>
        <begin position="1"/>
        <end position="20"/>
    </location>
</feature>
<organism evidence="2 3">
    <name type="scientific">Candidatus Woykebacteria bacterium GWA1_44_8</name>
    <dbReference type="NCBI Taxonomy" id="1802591"/>
    <lineage>
        <taxon>Bacteria</taxon>
        <taxon>Candidatus Woykeibacteriota</taxon>
    </lineage>
</organism>
<feature type="chain" id="PRO_5009581091" description="DUF2680 domain-containing protein" evidence="1">
    <location>
        <begin position="21"/>
        <end position="142"/>
    </location>
</feature>
<keyword evidence="1" id="KW-0732">Signal</keyword>
<dbReference type="STRING" id="1802591.A2113_00530"/>
<evidence type="ECO:0000313" key="2">
    <source>
        <dbReference type="EMBL" id="OGY21180.1"/>
    </source>
</evidence>
<accession>A0A1G1W0S8</accession>
<dbReference type="EMBL" id="MHCN01000017">
    <property type="protein sequence ID" value="OGY21180.1"/>
    <property type="molecule type" value="Genomic_DNA"/>
</dbReference>
<gene>
    <name evidence="2" type="ORF">A2113_00530</name>
</gene>
<evidence type="ECO:0000313" key="3">
    <source>
        <dbReference type="Proteomes" id="UP000176299"/>
    </source>
</evidence>
<name>A0A1G1W0S8_9BACT</name>
<reference evidence="2 3" key="1">
    <citation type="journal article" date="2016" name="Nat. Commun.">
        <title>Thousands of microbial genomes shed light on interconnected biogeochemical processes in an aquifer system.</title>
        <authorList>
            <person name="Anantharaman K."/>
            <person name="Brown C.T."/>
            <person name="Hug L.A."/>
            <person name="Sharon I."/>
            <person name="Castelle C.J."/>
            <person name="Probst A.J."/>
            <person name="Thomas B.C."/>
            <person name="Singh A."/>
            <person name="Wilkins M.J."/>
            <person name="Karaoz U."/>
            <person name="Brodie E.L."/>
            <person name="Williams K.H."/>
            <person name="Hubbard S.S."/>
            <person name="Banfield J.F."/>
        </authorList>
    </citation>
    <scope>NUCLEOTIDE SEQUENCE [LARGE SCALE GENOMIC DNA]</scope>
</reference>
<sequence length="142" mass="15571">MKSLLIAVAALALGATLGVAGLNSISAATNSNGSSLVENLAEKFNTTTEEVKGVFEQTREERREEMQKEFEENLDQAVKDGKITAEQKETILSKHSEIEKKMEEVRTAQEDLRNWADENDIDLQEIMPGKGFGGPGMRGLGM</sequence>
<evidence type="ECO:0000256" key="1">
    <source>
        <dbReference type="SAM" id="SignalP"/>
    </source>
</evidence>
<protein>
    <recommendedName>
        <fullName evidence="4">DUF2680 domain-containing protein</fullName>
    </recommendedName>
</protein>
<comment type="caution">
    <text evidence="2">The sequence shown here is derived from an EMBL/GenBank/DDBJ whole genome shotgun (WGS) entry which is preliminary data.</text>
</comment>
<dbReference type="AlphaFoldDB" id="A0A1G1W0S8"/>
<evidence type="ECO:0008006" key="4">
    <source>
        <dbReference type="Google" id="ProtNLM"/>
    </source>
</evidence>
<proteinExistence type="predicted"/>